<keyword evidence="2" id="KW-1185">Reference proteome</keyword>
<dbReference type="EMBL" id="QKWP01001737">
    <property type="protein sequence ID" value="RIB06936.1"/>
    <property type="molecule type" value="Genomic_DNA"/>
</dbReference>
<organism evidence="1 2">
    <name type="scientific">Gigaspora rosea</name>
    <dbReference type="NCBI Taxonomy" id="44941"/>
    <lineage>
        <taxon>Eukaryota</taxon>
        <taxon>Fungi</taxon>
        <taxon>Fungi incertae sedis</taxon>
        <taxon>Mucoromycota</taxon>
        <taxon>Glomeromycotina</taxon>
        <taxon>Glomeromycetes</taxon>
        <taxon>Diversisporales</taxon>
        <taxon>Gigasporaceae</taxon>
        <taxon>Gigaspora</taxon>
    </lineage>
</organism>
<dbReference type="AlphaFoldDB" id="A0A397UIF8"/>
<evidence type="ECO:0000313" key="1">
    <source>
        <dbReference type="EMBL" id="RIB06936.1"/>
    </source>
</evidence>
<proteinExistence type="predicted"/>
<gene>
    <name evidence="1" type="ORF">C2G38_2215841</name>
</gene>
<reference evidence="1 2" key="1">
    <citation type="submission" date="2018-06" db="EMBL/GenBank/DDBJ databases">
        <title>Comparative genomics reveals the genomic features of Rhizophagus irregularis, R. cerebriforme, R. diaphanum and Gigaspora rosea, and their symbiotic lifestyle signature.</title>
        <authorList>
            <person name="Morin E."/>
            <person name="San Clemente H."/>
            <person name="Chen E.C.H."/>
            <person name="De La Providencia I."/>
            <person name="Hainaut M."/>
            <person name="Kuo A."/>
            <person name="Kohler A."/>
            <person name="Murat C."/>
            <person name="Tang N."/>
            <person name="Roy S."/>
            <person name="Loubradou J."/>
            <person name="Henrissat B."/>
            <person name="Grigoriev I.V."/>
            <person name="Corradi N."/>
            <person name="Roux C."/>
            <person name="Martin F.M."/>
        </authorList>
    </citation>
    <scope>NUCLEOTIDE SEQUENCE [LARGE SCALE GENOMIC DNA]</scope>
    <source>
        <strain evidence="1 2">DAOM 194757</strain>
    </source>
</reference>
<protein>
    <submittedName>
        <fullName evidence="1">Uncharacterized protein</fullName>
    </submittedName>
</protein>
<name>A0A397UIF8_9GLOM</name>
<dbReference type="Proteomes" id="UP000266673">
    <property type="component" value="Unassembled WGS sequence"/>
</dbReference>
<sequence>MKVITELSFYNNNNQVSDPIIIPYDPLQDNQAQTIAKYHCLLQFNRTRNQKALLWQLSRYYATAVVQTYYIFRK</sequence>
<accession>A0A397UIF8</accession>
<evidence type="ECO:0000313" key="2">
    <source>
        <dbReference type="Proteomes" id="UP000266673"/>
    </source>
</evidence>
<comment type="caution">
    <text evidence="1">The sequence shown here is derived from an EMBL/GenBank/DDBJ whole genome shotgun (WGS) entry which is preliminary data.</text>
</comment>